<sequence>MPKTTHINITMDFRQKASGGYVYDLRIPTQLTVKQLLLNVMETLNIERTNTKSSIKIVTKNIVLADDDFIDDHPVADGDILVVL</sequence>
<dbReference type="Pfam" id="PF08817">
    <property type="entry name" value="YukD"/>
    <property type="match status" value="1"/>
</dbReference>
<dbReference type="SUPFAM" id="SSF54236">
    <property type="entry name" value="Ubiquitin-like"/>
    <property type="match status" value="1"/>
</dbReference>
<evidence type="ECO:0000313" key="4">
    <source>
        <dbReference type="Proteomes" id="UP001275436"/>
    </source>
</evidence>
<dbReference type="PIRSF" id="PIRSF037793">
    <property type="entry name" value="DUF_ubiquitin-like_YukD"/>
    <property type="match status" value="1"/>
</dbReference>
<dbReference type="EMBL" id="BSKO01000001">
    <property type="protein sequence ID" value="GLO65755.1"/>
    <property type="molecule type" value="Genomic_DNA"/>
</dbReference>
<reference evidence="3 4" key="1">
    <citation type="submission" date="2023-02" db="EMBL/GenBank/DDBJ databases">
        <title>Oceanobacillus kimchii IFOP_LL358 isolated form Alexandrium catenella lab strain.</title>
        <authorList>
            <person name="Gajardo G."/>
            <person name="Ueki S."/>
            <person name="Maruyama F."/>
        </authorList>
    </citation>
    <scope>NUCLEOTIDE SEQUENCE [LARGE SCALE GENOMIC DNA]</scope>
    <source>
        <strain evidence="3 4">IFOP_LL358</strain>
    </source>
</reference>
<evidence type="ECO:0000256" key="1">
    <source>
        <dbReference type="ARBA" id="ARBA00011007"/>
    </source>
</evidence>
<proteinExistence type="inferred from homology"/>
<name>A0ABQ5TKV7_9BACI</name>
<dbReference type="Proteomes" id="UP001275436">
    <property type="component" value="Unassembled WGS sequence"/>
</dbReference>
<evidence type="ECO:0000313" key="3">
    <source>
        <dbReference type="EMBL" id="GLO65755.1"/>
    </source>
</evidence>
<gene>
    <name evidence="3" type="ORF">MACH08_15390</name>
</gene>
<protein>
    <recommendedName>
        <fullName evidence="5">Ubiquitin-like domain-containing protein</fullName>
    </recommendedName>
</protein>
<dbReference type="RefSeq" id="WP_011065718.1">
    <property type="nucleotide sequence ID" value="NZ_BSKO01000001.1"/>
</dbReference>
<evidence type="ECO:0000256" key="2">
    <source>
        <dbReference type="PIRNR" id="PIRNR037793"/>
    </source>
</evidence>
<comment type="caution">
    <text evidence="3">The sequence shown here is derived from an EMBL/GenBank/DDBJ whole genome shotgun (WGS) entry which is preliminary data.</text>
</comment>
<organism evidence="3 4">
    <name type="scientific">Oceanobacillus kimchii</name>
    <dbReference type="NCBI Taxonomy" id="746691"/>
    <lineage>
        <taxon>Bacteria</taxon>
        <taxon>Bacillati</taxon>
        <taxon>Bacillota</taxon>
        <taxon>Bacilli</taxon>
        <taxon>Bacillales</taxon>
        <taxon>Bacillaceae</taxon>
        <taxon>Oceanobacillus</taxon>
    </lineage>
</organism>
<comment type="similarity">
    <text evidence="1 2">Belongs to the EsaB family.</text>
</comment>
<dbReference type="Gene3D" id="3.10.20.90">
    <property type="entry name" value="Phosphatidylinositol 3-kinase Catalytic Subunit, Chain A, domain 1"/>
    <property type="match status" value="1"/>
</dbReference>
<dbReference type="InterPro" id="IPR029071">
    <property type="entry name" value="Ubiquitin-like_domsf"/>
</dbReference>
<accession>A0ABQ5TKV7</accession>
<evidence type="ECO:0008006" key="5">
    <source>
        <dbReference type="Google" id="ProtNLM"/>
    </source>
</evidence>
<dbReference type="InterPro" id="IPR014921">
    <property type="entry name" value="EsaB"/>
</dbReference>
<dbReference type="InterPro" id="IPR024962">
    <property type="entry name" value="YukD-like"/>
</dbReference>
<keyword evidence="4" id="KW-1185">Reference proteome</keyword>